<proteinExistence type="predicted"/>
<dbReference type="AlphaFoldDB" id="A0A1H7MYI3"/>
<accession>A0A1H7MYI3</accession>
<dbReference type="Proteomes" id="UP000183015">
    <property type="component" value="Unassembled WGS sequence"/>
</dbReference>
<protein>
    <submittedName>
        <fullName evidence="1">Uncharacterized protein</fullName>
    </submittedName>
</protein>
<gene>
    <name evidence="1" type="ORF">SAMN05414137_106133</name>
</gene>
<evidence type="ECO:0000313" key="2">
    <source>
        <dbReference type="Proteomes" id="UP000183015"/>
    </source>
</evidence>
<organism evidence="1 2">
    <name type="scientific">Streptacidiphilus jiangxiensis</name>
    <dbReference type="NCBI Taxonomy" id="235985"/>
    <lineage>
        <taxon>Bacteria</taxon>
        <taxon>Bacillati</taxon>
        <taxon>Actinomycetota</taxon>
        <taxon>Actinomycetes</taxon>
        <taxon>Kitasatosporales</taxon>
        <taxon>Streptomycetaceae</taxon>
        <taxon>Streptacidiphilus</taxon>
    </lineage>
</organism>
<dbReference type="OrthoDB" id="3855557at2"/>
<dbReference type="RefSeq" id="WP_042447224.1">
    <property type="nucleotide sequence ID" value="NZ_BBPN01000012.1"/>
</dbReference>
<sequence>MPDDELARFLAALGPAGRERVLALTREQQAQLARAWEEELVDDTDLDTLDELSPAAAETEAAERVLRDFTQE</sequence>
<dbReference type="eggNOG" id="ENOG5031JBF">
    <property type="taxonomic scope" value="Bacteria"/>
</dbReference>
<evidence type="ECO:0000313" key="1">
    <source>
        <dbReference type="EMBL" id="SEL16382.1"/>
    </source>
</evidence>
<reference evidence="2" key="1">
    <citation type="submission" date="2016-10" db="EMBL/GenBank/DDBJ databases">
        <authorList>
            <person name="Varghese N."/>
        </authorList>
    </citation>
    <scope>NUCLEOTIDE SEQUENCE [LARGE SCALE GENOMIC DNA]</scope>
    <source>
        <strain evidence="2">DSM 45096 / BCRC 16803 / CGMCC 4.1857 / CIP 109030 / JCM 12277 / KCTC 19219 / NBRC 100920 / 33214</strain>
    </source>
</reference>
<keyword evidence="2" id="KW-1185">Reference proteome</keyword>
<dbReference type="EMBL" id="FOAZ01000006">
    <property type="protein sequence ID" value="SEL16382.1"/>
    <property type="molecule type" value="Genomic_DNA"/>
</dbReference>
<dbReference type="STRING" id="235985.SAMN05414137_106133"/>
<name>A0A1H7MYI3_STRJI</name>